<organism evidence="1 2">
    <name type="scientific">Thioclava sediminum</name>
    <dbReference type="NCBI Taxonomy" id="1915319"/>
    <lineage>
        <taxon>Bacteria</taxon>
        <taxon>Pseudomonadati</taxon>
        <taxon>Pseudomonadota</taxon>
        <taxon>Alphaproteobacteria</taxon>
        <taxon>Rhodobacterales</taxon>
        <taxon>Paracoccaceae</taxon>
        <taxon>Thioclava</taxon>
    </lineage>
</organism>
<reference evidence="1 2" key="1">
    <citation type="submission" date="2016-11" db="EMBL/GenBank/DDBJ databases">
        <title>A multilocus sequence analysis scheme for characterization of bacteria in the genus Thioclava.</title>
        <authorList>
            <person name="Liu Y."/>
            <person name="Shao Z."/>
        </authorList>
    </citation>
    <scope>NUCLEOTIDE SEQUENCE [LARGE SCALE GENOMIC DNA]</scope>
    <source>
        <strain evidence="1 2">TAW-CT134</strain>
    </source>
</reference>
<dbReference type="Proteomes" id="UP000190787">
    <property type="component" value="Unassembled WGS sequence"/>
</dbReference>
<evidence type="ECO:0000313" key="2">
    <source>
        <dbReference type="Proteomes" id="UP000190787"/>
    </source>
</evidence>
<dbReference type="RefSeq" id="WP_078605731.1">
    <property type="nucleotide sequence ID" value="NZ_MPZV01000003.1"/>
</dbReference>
<comment type="caution">
    <text evidence="1">The sequence shown here is derived from an EMBL/GenBank/DDBJ whole genome shotgun (WGS) entry which is preliminary data.</text>
</comment>
<proteinExistence type="predicted"/>
<keyword evidence="2" id="KW-1185">Reference proteome</keyword>
<protein>
    <submittedName>
        <fullName evidence="1">Uncharacterized protein</fullName>
    </submittedName>
</protein>
<name>A0ABX3MVR3_9RHOB</name>
<sequence>MRPSLLDFWNQAPLEDWGKAPAGAMRFQHPDDTISESHIQLDVSSYETFVSALERGNMPRSNFHLHLLPQPYFGDLEDAEILILLANPGLSASDYFAEETCPEYRDELIGSLRQEKRSHMFLDPKWAWTSGFSWWERKFRSVAQCIATEHFDGHYGNALADLARRVASVELVPYHSFNFRSQNQLASVQAARDFASTVASDRKVIVTRSVTAWELPEADNFIKYKPEEARSASLGLETCGGKAILEVYENRPCIHTS</sequence>
<dbReference type="EMBL" id="MPZV01000003">
    <property type="protein sequence ID" value="OOY23786.1"/>
    <property type="molecule type" value="Genomic_DNA"/>
</dbReference>
<accession>A0ABX3MVR3</accession>
<gene>
    <name evidence="1" type="ORF">BMI91_15160</name>
</gene>
<evidence type="ECO:0000313" key="1">
    <source>
        <dbReference type="EMBL" id="OOY23786.1"/>
    </source>
</evidence>